<gene>
    <name evidence="1" type="ORF">IAB91_01930</name>
</gene>
<sequence length="162" mass="18467">ACNFTTNRMLSDYISQYYEPQSVRTASIVADDYKVAREIAAWKKHLRREWQNVGVISMVKPDSSHEDIALGKEFMAEVVLSIGDLQPEDVGVEMLFAASDNKGKLHIQESFEFKPVENSDGVVKYQASLLPQTTGMYQVAARIYAKNPLLPHRQDFELVRWL</sequence>
<proteinExistence type="predicted"/>
<dbReference type="Proteomes" id="UP000823757">
    <property type="component" value="Unassembled WGS sequence"/>
</dbReference>
<evidence type="ECO:0000313" key="1">
    <source>
        <dbReference type="EMBL" id="MBO8474035.1"/>
    </source>
</evidence>
<dbReference type="EMBL" id="JADIMD010000024">
    <property type="protein sequence ID" value="MBO8474035.1"/>
    <property type="molecule type" value="Genomic_DNA"/>
</dbReference>
<name>A0A9D9NHZ2_9BACT</name>
<feature type="non-terminal residue" evidence="1">
    <location>
        <position position="1"/>
    </location>
</feature>
<evidence type="ECO:0000313" key="2">
    <source>
        <dbReference type="Proteomes" id="UP000823757"/>
    </source>
</evidence>
<organism evidence="1 2">
    <name type="scientific">Candidatus Cryptobacteroides faecigallinarum</name>
    <dbReference type="NCBI Taxonomy" id="2840763"/>
    <lineage>
        <taxon>Bacteria</taxon>
        <taxon>Pseudomonadati</taxon>
        <taxon>Bacteroidota</taxon>
        <taxon>Bacteroidia</taxon>
        <taxon>Bacteroidales</taxon>
        <taxon>Candidatus Cryptobacteroides</taxon>
    </lineage>
</organism>
<accession>A0A9D9NHZ2</accession>
<dbReference type="AlphaFoldDB" id="A0A9D9NHZ2"/>
<comment type="caution">
    <text evidence="1">The sequence shown here is derived from an EMBL/GenBank/DDBJ whole genome shotgun (WGS) entry which is preliminary data.</text>
</comment>
<reference evidence="1" key="2">
    <citation type="journal article" date="2021" name="PeerJ">
        <title>Extensive microbial diversity within the chicken gut microbiome revealed by metagenomics and culture.</title>
        <authorList>
            <person name="Gilroy R."/>
            <person name="Ravi A."/>
            <person name="Getino M."/>
            <person name="Pursley I."/>
            <person name="Horton D.L."/>
            <person name="Alikhan N.F."/>
            <person name="Baker D."/>
            <person name="Gharbi K."/>
            <person name="Hall N."/>
            <person name="Watson M."/>
            <person name="Adriaenssens E.M."/>
            <person name="Foster-Nyarko E."/>
            <person name="Jarju S."/>
            <person name="Secka A."/>
            <person name="Antonio M."/>
            <person name="Oren A."/>
            <person name="Chaudhuri R.R."/>
            <person name="La Ragione R."/>
            <person name="Hildebrand F."/>
            <person name="Pallen M.J."/>
        </authorList>
    </citation>
    <scope>NUCLEOTIDE SEQUENCE</scope>
    <source>
        <strain evidence="1">B1-13419</strain>
    </source>
</reference>
<reference evidence="1" key="1">
    <citation type="submission" date="2020-10" db="EMBL/GenBank/DDBJ databases">
        <authorList>
            <person name="Gilroy R."/>
        </authorList>
    </citation>
    <scope>NUCLEOTIDE SEQUENCE</scope>
    <source>
        <strain evidence="1">B1-13419</strain>
    </source>
</reference>
<protein>
    <submittedName>
        <fullName evidence="1">Alpha-glucan family phosphorylase</fullName>
    </submittedName>
</protein>